<proteinExistence type="predicted"/>
<keyword evidence="1" id="KW-0732">Signal</keyword>
<dbReference type="Proteomes" id="UP001321760">
    <property type="component" value="Unassembled WGS sequence"/>
</dbReference>
<sequence length="322" mass="34359">MGKRVGSLILAATAFLSCSVRGARVCGNGTSPATGSFQYNLIDVRYDGPDPDKDLGLSTIAVQLGSGATPIYECVAQWLEAWEGSYEGSPIWGDCIWTGAGFGQDKTVSMAVDWKTKTIHLTHSFDCSDRAGTEGSASGFLAIDFECAERDGADYCIPKLTAAGTRPSLRIGTSYVSAAQGLSCAANTTSRQSWRVEDWLRRYEMAPGTSVPGAPLRSDTGPSFTLRNLAANATFSCATTQQKNNTFEGSCKPTGTNASAGAGAQFNFDSRLNILKFSEHRDCDGKQVKATGVAYFQSICDRGFNSVIFTCTSEPLWVGERA</sequence>
<evidence type="ECO:0008006" key="4">
    <source>
        <dbReference type="Google" id="ProtNLM"/>
    </source>
</evidence>
<name>A0AAV9GKC2_9PEZI</name>
<evidence type="ECO:0000313" key="3">
    <source>
        <dbReference type="Proteomes" id="UP001321760"/>
    </source>
</evidence>
<reference evidence="2" key="1">
    <citation type="journal article" date="2023" name="Mol. Phylogenet. Evol.">
        <title>Genome-scale phylogeny and comparative genomics of the fungal order Sordariales.</title>
        <authorList>
            <person name="Hensen N."/>
            <person name="Bonometti L."/>
            <person name="Westerberg I."/>
            <person name="Brannstrom I.O."/>
            <person name="Guillou S."/>
            <person name="Cros-Aarteil S."/>
            <person name="Calhoun S."/>
            <person name="Haridas S."/>
            <person name="Kuo A."/>
            <person name="Mondo S."/>
            <person name="Pangilinan J."/>
            <person name="Riley R."/>
            <person name="LaButti K."/>
            <person name="Andreopoulos B."/>
            <person name="Lipzen A."/>
            <person name="Chen C."/>
            <person name="Yan M."/>
            <person name="Daum C."/>
            <person name="Ng V."/>
            <person name="Clum A."/>
            <person name="Steindorff A."/>
            <person name="Ohm R.A."/>
            <person name="Martin F."/>
            <person name="Silar P."/>
            <person name="Natvig D.O."/>
            <person name="Lalanne C."/>
            <person name="Gautier V."/>
            <person name="Ament-Velasquez S.L."/>
            <person name="Kruys A."/>
            <person name="Hutchinson M.I."/>
            <person name="Powell A.J."/>
            <person name="Barry K."/>
            <person name="Miller A.N."/>
            <person name="Grigoriev I.V."/>
            <person name="Debuchy R."/>
            <person name="Gladieux P."/>
            <person name="Hiltunen Thoren M."/>
            <person name="Johannesson H."/>
        </authorList>
    </citation>
    <scope>NUCLEOTIDE SEQUENCE</scope>
    <source>
        <strain evidence="2">PSN243</strain>
    </source>
</reference>
<comment type="caution">
    <text evidence="2">The sequence shown here is derived from an EMBL/GenBank/DDBJ whole genome shotgun (WGS) entry which is preliminary data.</text>
</comment>
<evidence type="ECO:0000313" key="2">
    <source>
        <dbReference type="EMBL" id="KAK4448698.1"/>
    </source>
</evidence>
<reference evidence="2" key="2">
    <citation type="submission" date="2023-05" db="EMBL/GenBank/DDBJ databases">
        <authorList>
            <consortium name="Lawrence Berkeley National Laboratory"/>
            <person name="Steindorff A."/>
            <person name="Hensen N."/>
            <person name="Bonometti L."/>
            <person name="Westerberg I."/>
            <person name="Brannstrom I.O."/>
            <person name="Guillou S."/>
            <person name="Cros-Aarteil S."/>
            <person name="Calhoun S."/>
            <person name="Haridas S."/>
            <person name="Kuo A."/>
            <person name="Mondo S."/>
            <person name="Pangilinan J."/>
            <person name="Riley R."/>
            <person name="Labutti K."/>
            <person name="Andreopoulos B."/>
            <person name="Lipzen A."/>
            <person name="Chen C."/>
            <person name="Yanf M."/>
            <person name="Daum C."/>
            <person name="Ng V."/>
            <person name="Clum A."/>
            <person name="Ohm R."/>
            <person name="Martin F."/>
            <person name="Silar P."/>
            <person name="Natvig D."/>
            <person name="Lalanne C."/>
            <person name="Gautier V."/>
            <person name="Ament-Velasquez S.L."/>
            <person name="Kruys A."/>
            <person name="Hutchinson M.I."/>
            <person name="Powell A.J."/>
            <person name="Barry K."/>
            <person name="Miller A.N."/>
            <person name="Grigoriev I.V."/>
            <person name="Debuchy R."/>
            <person name="Gladieux P."/>
            <person name="Thoren M.H."/>
            <person name="Johannesson H."/>
        </authorList>
    </citation>
    <scope>NUCLEOTIDE SEQUENCE</scope>
    <source>
        <strain evidence="2">PSN243</strain>
    </source>
</reference>
<accession>A0AAV9GKC2</accession>
<organism evidence="2 3">
    <name type="scientific">Podospora aff. communis PSN243</name>
    <dbReference type="NCBI Taxonomy" id="3040156"/>
    <lineage>
        <taxon>Eukaryota</taxon>
        <taxon>Fungi</taxon>
        <taxon>Dikarya</taxon>
        <taxon>Ascomycota</taxon>
        <taxon>Pezizomycotina</taxon>
        <taxon>Sordariomycetes</taxon>
        <taxon>Sordariomycetidae</taxon>
        <taxon>Sordariales</taxon>
        <taxon>Podosporaceae</taxon>
        <taxon>Podospora</taxon>
    </lineage>
</organism>
<dbReference type="PROSITE" id="PS51257">
    <property type="entry name" value="PROKAR_LIPOPROTEIN"/>
    <property type="match status" value="1"/>
</dbReference>
<dbReference type="EMBL" id="MU865941">
    <property type="protein sequence ID" value="KAK4448698.1"/>
    <property type="molecule type" value="Genomic_DNA"/>
</dbReference>
<feature type="signal peptide" evidence="1">
    <location>
        <begin position="1"/>
        <end position="22"/>
    </location>
</feature>
<evidence type="ECO:0000256" key="1">
    <source>
        <dbReference type="SAM" id="SignalP"/>
    </source>
</evidence>
<protein>
    <recommendedName>
        <fullName evidence="4">Ig-like domain-containing protein</fullName>
    </recommendedName>
</protein>
<keyword evidence="3" id="KW-1185">Reference proteome</keyword>
<feature type="chain" id="PRO_5043933863" description="Ig-like domain-containing protein" evidence="1">
    <location>
        <begin position="23"/>
        <end position="322"/>
    </location>
</feature>
<gene>
    <name evidence="2" type="ORF">QBC34DRAFT_426138</name>
</gene>
<dbReference type="AlphaFoldDB" id="A0AAV9GKC2"/>